<proteinExistence type="predicted"/>
<comment type="caution">
    <text evidence="2">The sequence shown here is derived from an EMBL/GenBank/DDBJ whole genome shotgun (WGS) entry which is preliminary data.</text>
</comment>
<sequence length="353" mass="38465">MLKNQSSQGLNLQAASLAIERQSLIDLGDGVPDKVKTIEKKFNEEIKRDKDIAERYLFKTHPLIIGTIEDIRGFYEIQKDLKKHLEEDSKEKFATRLRTIIERTDYYNKSTRGLVDKLNSLQKDYSSAAGNITTYATELNSYTKGDKGALEDLKKKLKDVQDEIDSKSVAAVASGILIVGGVAMILLGAVGELFTGGASTLLIVGGVSCVVAGTAGAIASGLSLSKLVDTKRDIMTQKAQLDNGVKAFTDFSTGMESLSAKVEKAAQSAQEVSNAWNVLRKRLENVEHDALQGKLSSGDLREIYTENVATGAESVVQAAQTIENQFNGARDYDKESAQKDLSKKIKSKFDKVS</sequence>
<accession>A0A543NNC1</accession>
<dbReference type="AlphaFoldDB" id="A0A543NNC1"/>
<dbReference type="GO" id="GO:0016020">
    <property type="term" value="C:membrane"/>
    <property type="evidence" value="ECO:0007669"/>
    <property type="project" value="InterPro"/>
</dbReference>
<dbReference type="SUPFAM" id="SSF58100">
    <property type="entry name" value="Bacterial hemolysins"/>
    <property type="match status" value="1"/>
</dbReference>
<reference evidence="2 3" key="1">
    <citation type="submission" date="2019-06" db="EMBL/GenBank/DDBJ databases">
        <title>Sequencing the genomes of 1000 actinobacteria strains.</title>
        <authorList>
            <person name="Klenk H.-P."/>
        </authorList>
    </citation>
    <scope>NUCLEOTIDE SEQUENCE [LARGE SCALE GENOMIC DNA]</scope>
    <source>
        <strain evidence="2 3">DSM 45015</strain>
    </source>
</reference>
<keyword evidence="1" id="KW-1133">Transmembrane helix</keyword>
<evidence type="ECO:0000256" key="1">
    <source>
        <dbReference type="SAM" id="Phobius"/>
    </source>
</evidence>
<evidence type="ECO:0000313" key="2">
    <source>
        <dbReference type="EMBL" id="TQN33323.1"/>
    </source>
</evidence>
<keyword evidence="1" id="KW-0472">Membrane</keyword>
<dbReference type="EMBL" id="VFQC01000001">
    <property type="protein sequence ID" value="TQN33323.1"/>
    <property type="molecule type" value="Genomic_DNA"/>
</dbReference>
<gene>
    <name evidence="2" type="ORF">FHX37_3337</name>
</gene>
<dbReference type="Proteomes" id="UP000317422">
    <property type="component" value="Unassembled WGS sequence"/>
</dbReference>
<protein>
    <submittedName>
        <fullName evidence="2">Hemolytic enterotoxin HBL</fullName>
    </submittedName>
</protein>
<keyword evidence="3" id="KW-1185">Reference proteome</keyword>
<organism evidence="2 3">
    <name type="scientific">Haloactinospora alba</name>
    <dbReference type="NCBI Taxonomy" id="405555"/>
    <lineage>
        <taxon>Bacteria</taxon>
        <taxon>Bacillati</taxon>
        <taxon>Actinomycetota</taxon>
        <taxon>Actinomycetes</taxon>
        <taxon>Streptosporangiales</taxon>
        <taxon>Nocardiopsidaceae</taxon>
        <taxon>Haloactinospora</taxon>
    </lineage>
</organism>
<dbReference type="Pfam" id="PF05791">
    <property type="entry name" value="Bacillus_HBL"/>
    <property type="match status" value="1"/>
</dbReference>
<feature type="transmembrane region" description="Helical" evidence="1">
    <location>
        <begin position="202"/>
        <end position="225"/>
    </location>
</feature>
<feature type="transmembrane region" description="Helical" evidence="1">
    <location>
        <begin position="168"/>
        <end position="190"/>
    </location>
</feature>
<keyword evidence="1" id="KW-0812">Transmembrane</keyword>
<evidence type="ECO:0000313" key="3">
    <source>
        <dbReference type="Proteomes" id="UP000317422"/>
    </source>
</evidence>
<dbReference type="Gene3D" id="1.20.1170.10">
    <property type="match status" value="1"/>
</dbReference>
<name>A0A543NNC1_9ACTN</name>
<dbReference type="InterPro" id="IPR008414">
    <property type="entry name" value="HBL"/>
</dbReference>